<evidence type="ECO:0000313" key="2">
    <source>
        <dbReference type="EMBL" id="GAN11908.1"/>
    </source>
</evidence>
<dbReference type="EMBL" id="DF837535">
    <property type="protein sequence ID" value="GAN11908.1"/>
    <property type="molecule type" value="Genomic_DNA"/>
</dbReference>
<keyword evidence="1" id="KW-1133">Transmembrane helix</keyword>
<reference evidence="2" key="1">
    <citation type="submission" date="2014-09" db="EMBL/GenBank/DDBJ databases">
        <title>Draft genome sequence of an oleaginous Mucoromycotina fungus Mucor ambiguus NBRC6742.</title>
        <authorList>
            <person name="Takeda I."/>
            <person name="Yamane N."/>
            <person name="Morita T."/>
            <person name="Tamano K."/>
            <person name="Machida M."/>
            <person name="Baker S."/>
            <person name="Koike H."/>
        </authorList>
    </citation>
    <scope>NUCLEOTIDE SEQUENCE</scope>
    <source>
        <strain evidence="2">NBRC 6742</strain>
    </source>
</reference>
<proteinExistence type="predicted"/>
<sequence length="195" mass="21527">MQDQRGSSNCVLSNLVSRAKALCKSNGAINWNDKAWSQVATKTRGKFVQLPYASSTTEVLHHSFLEIIGTNVITKIVSTYPSQSGQQITIKKNSVNAVVFNSTDVDNVHESLAGEGNLKYGHLQMLYNDGVDNYALIAIVSPVLLGPFHACFYYYKSSYQTRLAKIMIDAIVSIALEIPSLDPRTPGKINVSWKR</sequence>
<dbReference type="AlphaFoldDB" id="A0A0C9NAV2"/>
<feature type="transmembrane region" description="Helical" evidence="1">
    <location>
        <begin position="134"/>
        <end position="155"/>
    </location>
</feature>
<keyword evidence="1" id="KW-0472">Membrane</keyword>
<organism evidence="2">
    <name type="scientific">Mucor ambiguus</name>
    <dbReference type="NCBI Taxonomy" id="91626"/>
    <lineage>
        <taxon>Eukaryota</taxon>
        <taxon>Fungi</taxon>
        <taxon>Fungi incertae sedis</taxon>
        <taxon>Mucoromycota</taxon>
        <taxon>Mucoromycotina</taxon>
        <taxon>Mucoromycetes</taxon>
        <taxon>Mucorales</taxon>
        <taxon>Mucorineae</taxon>
        <taxon>Mucoraceae</taxon>
        <taxon>Mucor</taxon>
    </lineage>
</organism>
<keyword evidence="3" id="KW-1185">Reference proteome</keyword>
<evidence type="ECO:0000313" key="3">
    <source>
        <dbReference type="Proteomes" id="UP000053815"/>
    </source>
</evidence>
<dbReference type="Proteomes" id="UP000053815">
    <property type="component" value="Unassembled WGS sequence"/>
</dbReference>
<name>A0A0C9NAV2_9FUNG</name>
<dbReference type="STRING" id="91626.A0A0C9NAV2"/>
<evidence type="ECO:0000256" key="1">
    <source>
        <dbReference type="SAM" id="Phobius"/>
    </source>
</evidence>
<dbReference type="OrthoDB" id="10589589at2759"/>
<protein>
    <submittedName>
        <fullName evidence="2">Uncharacterized protein</fullName>
    </submittedName>
</protein>
<gene>
    <name evidence="2" type="ORF">MAM1_1246c11533</name>
</gene>
<keyword evidence="1" id="KW-0812">Transmembrane</keyword>
<accession>A0A0C9NAV2</accession>